<dbReference type="SUPFAM" id="SSF56672">
    <property type="entry name" value="DNA/RNA polymerases"/>
    <property type="match status" value="1"/>
</dbReference>
<dbReference type="SUPFAM" id="SSF56219">
    <property type="entry name" value="DNase I-like"/>
    <property type="match status" value="1"/>
</dbReference>
<evidence type="ECO:0000259" key="1">
    <source>
        <dbReference type="PROSITE" id="PS50878"/>
    </source>
</evidence>
<reference evidence="2 3" key="1">
    <citation type="submission" date="2019-07" db="EMBL/GenBank/DDBJ databases">
        <title>De Novo Assembly of kiwifruit Actinidia rufa.</title>
        <authorList>
            <person name="Sugita-Konishi S."/>
            <person name="Sato K."/>
            <person name="Mori E."/>
            <person name="Abe Y."/>
            <person name="Kisaki G."/>
            <person name="Hamano K."/>
            <person name="Suezawa K."/>
            <person name="Otani M."/>
            <person name="Fukuda T."/>
            <person name="Manabe T."/>
            <person name="Gomi K."/>
            <person name="Tabuchi M."/>
            <person name="Akimitsu K."/>
            <person name="Kataoka I."/>
        </authorList>
    </citation>
    <scope>NUCLEOTIDE SEQUENCE [LARGE SCALE GENOMIC DNA]</scope>
    <source>
        <strain evidence="3">cv. Fuchu</strain>
    </source>
</reference>
<dbReference type="InterPro" id="IPR043502">
    <property type="entry name" value="DNA/RNA_pol_sf"/>
</dbReference>
<dbReference type="InterPro" id="IPR026960">
    <property type="entry name" value="RVT-Znf"/>
</dbReference>
<protein>
    <recommendedName>
        <fullName evidence="1">Reverse transcriptase domain-containing protein</fullName>
    </recommendedName>
</protein>
<evidence type="ECO:0000313" key="2">
    <source>
        <dbReference type="EMBL" id="GFZ21773.1"/>
    </source>
</evidence>
<dbReference type="InterPro" id="IPR036691">
    <property type="entry name" value="Endo/exonu/phosph_ase_sf"/>
</dbReference>
<feature type="domain" description="Reverse transcriptase" evidence="1">
    <location>
        <begin position="359"/>
        <end position="637"/>
    </location>
</feature>
<dbReference type="CDD" id="cd01650">
    <property type="entry name" value="RT_nLTR_like"/>
    <property type="match status" value="1"/>
</dbReference>
<dbReference type="Gene3D" id="3.60.10.10">
    <property type="entry name" value="Endonuclease/exonuclease/phosphatase"/>
    <property type="match status" value="1"/>
</dbReference>
<organism evidence="2 3">
    <name type="scientific">Actinidia rufa</name>
    <dbReference type="NCBI Taxonomy" id="165716"/>
    <lineage>
        <taxon>Eukaryota</taxon>
        <taxon>Viridiplantae</taxon>
        <taxon>Streptophyta</taxon>
        <taxon>Embryophyta</taxon>
        <taxon>Tracheophyta</taxon>
        <taxon>Spermatophyta</taxon>
        <taxon>Magnoliopsida</taxon>
        <taxon>eudicotyledons</taxon>
        <taxon>Gunneridae</taxon>
        <taxon>Pentapetalae</taxon>
        <taxon>asterids</taxon>
        <taxon>Ericales</taxon>
        <taxon>Actinidiaceae</taxon>
        <taxon>Actinidia</taxon>
    </lineage>
</organism>
<keyword evidence="3" id="KW-1185">Reference proteome</keyword>
<dbReference type="EMBL" id="BJWL01000029">
    <property type="protein sequence ID" value="GFZ21773.1"/>
    <property type="molecule type" value="Genomic_DNA"/>
</dbReference>
<dbReference type="Pfam" id="PF13966">
    <property type="entry name" value="zf-RVT"/>
    <property type="match status" value="1"/>
</dbReference>
<name>A0A7J0HF93_9ERIC</name>
<dbReference type="OrthoDB" id="1937528at2759"/>
<accession>A0A7J0HF93</accession>
<sequence length="1083" mass="124820">MVAMDDGKKMVMVVATEEVNTIGDRDCERRVCVVVPTKDGSITANSSDIDLGLVKERKKGRFTWTNFQERCKFSRLDRFLISQDWLDKFKIRQWGLPRPISDHCPIMLCDEEQDWGPKIFRFMDAWLSHPGCMKVIKESWEETVVEGWAGFRIMRKLQMLKQKLKSWNAEIFGNINLKVESLTNQIHGFDMIEESRELDEEEKAAKKKVKAELWQNSRLSESIWRQKSRINWLKLGDKNTKFFQTFANSRYRKNFIGSVEVDGVMLEDPNLIKSAAIDYFSKLFDEETWTRPRLGGMAFGSLDATDRMTLEQTFSEEEIVRAIKDCSSFKAPGPDGFNLGFVKKAWKILRHDCLEFFSEFHKNGRLVKGLNATFIALIPKVEGPLLFKDFRPIGMVGWLYKILAKVLATRLKSVLPKVISESQSAFLGGRQILDGVLIANELIHDWRVQAKQGLIFKVDFTKAYDCVNWTFLKDMNRMLGCGLKWCQWIDECISTASMSILLNGSATKEFKSKRGIRQGDPLSPFLFNIVAEALNILFQRAIEAELIKGVSLSQNTVRISHLQFADDAIFFCQNDRNEVVTIKRILRCFELISGLKINFSKSMIVGVNIPEAEMSEIAGILKCKAGELPLTYLGLPLGANPRRIKTWNPIMDRFKNKLASWKMNYISIGGRISLIKSTLSNLAIFFMSLFKMPMTVAQELEKIQRQFLWGDSEGKKKLHLLSWETVIRRKEAGGLGIKQLLAQNSALLAKWWWRFGSEKNALWYKVIAAKYGYSSDQWLPTLPNTGSPSPLWSAICSLGSRDPIVLDLLQQGFQIRLGDGDQTKFWEDSWLVWRNLFVWEEELLFQLKQQLQRISFSNIRKDSLSWKWDQNGIFSVSSFYTKWESNAVMDNSSGESISLVWRNICPFRIEVFSWLAIQDKIATQDCLLRRGIPINGGIGTCPLCNLETETSNHLLLHCSFSWNIWSNCMQWWGLEWICPSSLFDLMVEWFSNPLMEVEKSCWEAIFYATIWSIWKARNNLIFSATPAVKGEIFDLIKFRVAFWVKVRCNLKDYSITDIYRNLQGIRRLRLGADVRLCFGSSGL</sequence>
<evidence type="ECO:0000313" key="3">
    <source>
        <dbReference type="Proteomes" id="UP000585474"/>
    </source>
</evidence>
<proteinExistence type="predicted"/>
<comment type="caution">
    <text evidence="2">The sequence shown here is derived from an EMBL/GenBank/DDBJ whole genome shotgun (WGS) entry which is preliminary data.</text>
</comment>
<dbReference type="Proteomes" id="UP000585474">
    <property type="component" value="Unassembled WGS sequence"/>
</dbReference>
<dbReference type="PROSITE" id="PS50878">
    <property type="entry name" value="RT_POL"/>
    <property type="match status" value="1"/>
</dbReference>
<dbReference type="Pfam" id="PF00078">
    <property type="entry name" value="RVT_1"/>
    <property type="match status" value="1"/>
</dbReference>
<dbReference type="PANTHER" id="PTHR33116:SF75">
    <property type="entry name" value="RIBONUCLEASE H PROTEIN"/>
    <property type="match status" value="1"/>
</dbReference>
<dbReference type="PANTHER" id="PTHR33116">
    <property type="entry name" value="REVERSE TRANSCRIPTASE ZINC-BINDING DOMAIN-CONTAINING PROTEIN-RELATED-RELATED"/>
    <property type="match status" value="1"/>
</dbReference>
<dbReference type="InterPro" id="IPR000477">
    <property type="entry name" value="RT_dom"/>
</dbReference>
<gene>
    <name evidence="2" type="ORF">Acr_29g0009350</name>
</gene>
<dbReference type="AlphaFoldDB" id="A0A7J0HF93"/>